<sequence>MTAASNSNPWAPWTSRPFCTEDTRYCVFTNAGFQGPNRGLSIIDAPTDGTGNVTTAAAFFAELLSSLHPAPETAEEKSPPYQVRDIPGKGKGIVATRKISRGQVIMVDYAAVMADARFPSRVKREQGRQLLEEAIERLPDAKEVLNLARSSSDPDNVPVTEDVVKTNSFSVNIAGKEYMALFPRIARINHACKPSALTHFNSTAFSNTVTAFHDILPGKEITISYSPFGLPSPARHKILLAKWGFTCTCALCSSPPHALAASDARRNKIEALGKEVVGLVEIGGTADLKKAAELYAEVVDAVKAEGLVPHLGGHYDVLGRLWAAAGEVEKGKGWILKGRKEEEGYERSAAGGERV</sequence>
<evidence type="ECO:0000259" key="1">
    <source>
        <dbReference type="PROSITE" id="PS50280"/>
    </source>
</evidence>
<dbReference type="PROSITE" id="PS50280">
    <property type="entry name" value="SET"/>
    <property type="match status" value="1"/>
</dbReference>
<evidence type="ECO:0000313" key="2">
    <source>
        <dbReference type="EMBL" id="KAK4121889.1"/>
    </source>
</evidence>
<evidence type="ECO:0000313" key="3">
    <source>
        <dbReference type="Proteomes" id="UP001302602"/>
    </source>
</evidence>
<organism evidence="2 3">
    <name type="scientific">Parathielavia appendiculata</name>
    <dbReference type="NCBI Taxonomy" id="2587402"/>
    <lineage>
        <taxon>Eukaryota</taxon>
        <taxon>Fungi</taxon>
        <taxon>Dikarya</taxon>
        <taxon>Ascomycota</taxon>
        <taxon>Pezizomycotina</taxon>
        <taxon>Sordariomycetes</taxon>
        <taxon>Sordariomycetidae</taxon>
        <taxon>Sordariales</taxon>
        <taxon>Chaetomiaceae</taxon>
        <taxon>Parathielavia</taxon>
    </lineage>
</organism>
<dbReference type="InterPro" id="IPR046341">
    <property type="entry name" value="SET_dom_sf"/>
</dbReference>
<dbReference type="EMBL" id="MU853232">
    <property type="protein sequence ID" value="KAK4121889.1"/>
    <property type="molecule type" value="Genomic_DNA"/>
</dbReference>
<proteinExistence type="predicted"/>
<dbReference type="AlphaFoldDB" id="A0AAN6TWN1"/>
<dbReference type="Pfam" id="PF00856">
    <property type="entry name" value="SET"/>
    <property type="match status" value="1"/>
</dbReference>
<dbReference type="GeneID" id="87832048"/>
<dbReference type="SUPFAM" id="SSF82199">
    <property type="entry name" value="SET domain"/>
    <property type="match status" value="1"/>
</dbReference>
<dbReference type="PANTHER" id="PTHR47332">
    <property type="entry name" value="SET DOMAIN-CONTAINING PROTEIN 5"/>
    <property type="match status" value="1"/>
</dbReference>
<reference evidence="2" key="1">
    <citation type="journal article" date="2023" name="Mol. Phylogenet. Evol.">
        <title>Genome-scale phylogeny and comparative genomics of the fungal order Sordariales.</title>
        <authorList>
            <person name="Hensen N."/>
            <person name="Bonometti L."/>
            <person name="Westerberg I."/>
            <person name="Brannstrom I.O."/>
            <person name="Guillou S."/>
            <person name="Cros-Aarteil S."/>
            <person name="Calhoun S."/>
            <person name="Haridas S."/>
            <person name="Kuo A."/>
            <person name="Mondo S."/>
            <person name="Pangilinan J."/>
            <person name="Riley R."/>
            <person name="LaButti K."/>
            <person name="Andreopoulos B."/>
            <person name="Lipzen A."/>
            <person name="Chen C."/>
            <person name="Yan M."/>
            <person name="Daum C."/>
            <person name="Ng V."/>
            <person name="Clum A."/>
            <person name="Steindorff A."/>
            <person name="Ohm R.A."/>
            <person name="Martin F."/>
            <person name="Silar P."/>
            <person name="Natvig D.O."/>
            <person name="Lalanne C."/>
            <person name="Gautier V."/>
            <person name="Ament-Velasquez S.L."/>
            <person name="Kruys A."/>
            <person name="Hutchinson M.I."/>
            <person name="Powell A.J."/>
            <person name="Barry K."/>
            <person name="Miller A.N."/>
            <person name="Grigoriev I.V."/>
            <person name="Debuchy R."/>
            <person name="Gladieux P."/>
            <person name="Hiltunen Thoren M."/>
            <person name="Johannesson H."/>
        </authorList>
    </citation>
    <scope>NUCLEOTIDE SEQUENCE</scope>
    <source>
        <strain evidence="2">CBS 731.68</strain>
    </source>
</reference>
<dbReference type="Gene3D" id="2.170.270.10">
    <property type="entry name" value="SET domain"/>
    <property type="match status" value="1"/>
</dbReference>
<name>A0AAN6TWN1_9PEZI</name>
<dbReference type="InterPro" id="IPR001214">
    <property type="entry name" value="SET_dom"/>
</dbReference>
<accession>A0AAN6TWN1</accession>
<dbReference type="Proteomes" id="UP001302602">
    <property type="component" value="Unassembled WGS sequence"/>
</dbReference>
<gene>
    <name evidence="2" type="ORF">N657DRAFT_665155</name>
</gene>
<protein>
    <submittedName>
        <fullName evidence="2">SET domain-containing protein</fullName>
    </submittedName>
</protein>
<comment type="caution">
    <text evidence="2">The sequence shown here is derived from an EMBL/GenBank/DDBJ whole genome shotgun (WGS) entry which is preliminary data.</text>
</comment>
<dbReference type="CDD" id="cd20071">
    <property type="entry name" value="SET_SMYD"/>
    <property type="match status" value="1"/>
</dbReference>
<reference evidence="2" key="2">
    <citation type="submission" date="2023-05" db="EMBL/GenBank/DDBJ databases">
        <authorList>
            <consortium name="Lawrence Berkeley National Laboratory"/>
            <person name="Steindorff A."/>
            <person name="Hensen N."/>
            <person name="Bonometti L."/>
            <person name="Westerberg I."/>
            <person name="Brannstrom I.O."/>
            <person name="Guillou S."/>
            <person name="Cros-Aarteil S."/>
            <person name="Calhoun S."/>
            <person name="Haridas S."/>
            <person name="Kuo A."/>
            <person name="Mondo S."/>
            <person name="Pangilinan J."/>
            <person name="Riley R."/>
            <person name="Labutti K."/>
            <person name="Andreopoulos B."/>
            <person name="Lipzen A."/>
            <person name="Chen C."/>
            <person name="Yanf M."/>
            <person name="Daum C."/>
            <person name="Ng V."/>
            <person name="Clum A."/>
            <person name="Ohm R."/>
            <person name="Martin F."/>
            <person name="Silar P."/>
            <person name="Natvig D."/>
            <person name="Lalanne C."/>
            <person name="Gautier V."/>
            <person name="Ament-Velasquez S.L."/>
            <person name="Kruys A."/>
            <person name="Hutchinson M.I."/>
            <person name="Powell A.J."/>
            <person name="Barry K."/>
            <person name="Miller A.N."/>
            <person name="Grigoriev I.V."/>
            <person name="Debuchy R."/>
            <person name="Gladieux P."/>
            <person name="Thoren M.H."/>
            <person name="Johannesson H."/>
        </authorList>
    </citation>
    <scope>NUCLEOTIDE SEQUENCE</scope>
    <source>
        <strain evidence="2">CBS 731.68</strain>
    </source>
</reference>
<feature type="domain" description="SET" evidence="1">
    <location>
        <begin position="79"/>
        <end position="226"/>
    </location>
</feature>
<dbReference type="RefSeq" id="XP_062645660.1">
    <property type="nucleotide sequence ID" value="XM_062795279.1"/>
</dbReference>
<dbReference type="SMART" id="SM00317">
    <property type="entry name" value="SET"/>
    <property type="match status" value="1"/>
</dbReference>
<dbReference type="PANTHER" id="PTHR47332:SF6">
    <property type="entry name" value="SET DOMAIN-CONTAINING PROTEIN"/>
    <property type="match status" value="1"/>
</dbReference>
<dbReference type="InterPro" id="IPR053185">
    <property type="entry name" value="SET_domain_protein"/>
</dbReference>
<keyword evidence="3" id="KW-1185">Reference proteome</keyword>